<keyword evidence="2" id="KW-0540">Nuclease</keyword>
<dbReference type="Pfam" id="PF01844">
    <property type="entry name" value="HNH"/>
    <property type="match status" value="1"/>
</dbReference>
<keyword evidence="3" id="KW-1185">Reference proteome</keyword>
<dbReference type="SMART" id="SM00507">
    <property type="entry name" value="HNHc"/>
    <property type="match status" value="1"/>
</dbReference>
<keyword evidence="2" id="KW-0255">Endonuclease</keyword>
<dbReference type="GO" id="GO:0004519">
    <property type="term" value="F:endonuclease activity"/>
    <property type="evidence" value="ECO:0007669"/>
    <property type="project" value="UniProtKB-KW"/>
</dbReference>
<gene>
    <name evidence="2" type="ORF">KAJ71_07560</name>
</gene>
<comment type="caution">
    <text evidence="2">The sequence shown here is derived from an EMBL/GenBank/DDBJ whole genome shotgun (WGS) entry which is preliminary data.</text>
</comment>
<dbReference type="InterPro" id="IPR003615">
    <property type="entry name" value="HNH_nuc"/>
</dbReference>
<sequence>MPLIHITYNGEILGTFQRFERLPDIEKSGDVWDSKARDICDIKKAIKDHYIIAQDYTCPYCKQRIEVNHNASWDAEHIIPKSTHPRFLFEPLNLCVSCKDCNNEKRDKPVLVNNNRRTLPVNSGDYIISHPHFDDFNDNIRVIEIAGYYLPLSDKGRKTIEICGLLRFSYKYANYGNTSQENKETILELANSLMGASSPAEENAYLGIISDTARAGQKLSKEAFLKQKEANK</sequence>
<dbReference type="InterPro" id="IPR002711">
    <property type="entry name" value="HNH"/>
</dbReference>
<reference evidence="2" key="1">
    <citation type="submission" date="2021-04" db="EMBL/GenBank/DDBJ databases">
        <title>Genome sequence of Serratia sp. arafor3.</title>
        <authorList>
            <person name="Besaury L."/>
        </authorList>
    </citation>
    <scope>NUCLEOTIDE SEQUENCE</scope>
    <source>
        <strain evidence="2">Arafor3</strain>
    </source>
</reference>
<name>A0ABT0KA37_9GAMM</name>
<organism evidence="2 3">
    <name type="scientific">Serratia silvae</name>
    <dbReference type="NCBI Taxonomy" id="2824122"/>
    <lineage>
        <taxon>Bacteria</taxon>
        <taxon>Pseudomonadati</taxon>
        <taxon>Pseudomonadota</taxon>
        <taxon>Gammaproteobacteria</taxon>
        <taxon>Enterobacterales</taxon>
        <taxon>Yersiniaceae</taxon>
        <taxon>Serratia</taxon>
    </lineage>
</organism>
<accession>A0ABT0KA37</accession>
<evidence type="ECO:0000259" key="1">
    <source>
        <dbReference type="SMART" id="SM00507"/>
    </source>
</evidence>
<feature type="domain" description="HNH nuclease" evidence="1">
    <location>
        <begin position="46"/>
        <end position="103"/>
    </location>
</feature>
<dbReference type="Proteomes" id="UP001165275">
    <property type="component" value="Unassembled WGS sequence"/>
</dbReference>
<dbReference type="EMBL" id="JAGQDC010000004">
    <property type="protein sequence ID" value="MCL1028880.1"/>
    <property type="molecule type" value="Genomic_DNA"/>
</dbReference>
<dbReference type="Gene3D" id="1.10.30.50">
    <property type="match status" value="1"/>
</dbReference>
<protein>
    <submittedName>
        <fullName evidence="2">HNH endonuclease</fullName>
    </submittedName>
</protein>
<evidence type="ECO:0000313" key="3">
    <source>
        <dbReference type="Proteomes" id="UP001165275"/>
    </source>
</evidence>
<proteinExistence type="predicted"/>
<evidence type="ECO:0000313" key="2">
    <source>
        <dbReference type="EMBL" id="MCL1028880.1"/>
    </source>
</evidence>
<dbReference type="RefSeq" id="WP_248945153.1">
    <property type="nucleotide sequence ID" value="NZ_JAGQDC010000004.1"/>
</dbReference>
<dbReference type="CDD" id="cd00085">
    <property type="entry name" value="HNHc"/>
    <property type="match status" value="1"/>
</dbReference>
<keyword evidence="2" id="KW-0378">Hydrolase</keyword>